<comment type="similarity">
    <text evidence="1">Belongs to the LTO1 family.</text>
</comment>
<dbReference type="Proteomes" id="UP000027195">
    <property type="component" value="Unassembled WGS sequence"/>
</dbReference>
<gene>
    <name evidence="3" type="ORF">BOTBODRAFT_89431</name>
</gene>
<keyword evidence="4" id="KW-1185">Reference proteome</keyword>
<dbReference type="AlphaFoldDB" id="A0A067MD69"/>
<sequence length="119" mass="13484">LYTNGYQDGFDHGRIHGLIEGRAIGREKGFQMWEEVGFYEGTALFWKAICETQDGSKERVIIHINHLLELISQFPVVNPSTQGSLATQDVDVAKLLSQIRTRYKMFCSSVGIRPRLRAA</sequence>
<feature type="domain" description="Essential protein Yae1 N-terminal" evidence="2">
    <location>
        <begin position="5"/>
        <end position="43"/>
    </location>
</feature>
<dbReference type="OrthoDB" id="48036at2759"/>
<dbReference type="InterPro" id="IPR052436">
    <property type="entry name" value="LTO1_adapter"/>
</dbReference>
<dbReference type="InParanoid" id="A0A067MD69"/>
<evidence type="ECO:0000313" key="4">
    <source>
        <dbReference type="Proteomes" id="UP000027195"/>
    </source>
</evidence>
<dbReference type="InterPro" id="IPR019191">
    <property type="entry name" value="Essential_protein_Yae1_N"/>
</dbReference>
<protein>
    <recommendedName>
        <fullName evidence="2">Essential protein Yae1 N-terminal domain-containing protein</fullName>
    </recommendedName>
</protein>
<dbReference type="HOGENOM" id="CLU_093191_1_1_1"/>
<dbReference type="STRING" id="930990.A0A067MD69"/>
<reference evidence="4" key="1">
    <citation type="journal article" date="2014" name="Proc. Natl. Acad. Sci. U.S.A.">
        <title>Extensive sampling of basidiomycete genomes demonstrates inadequacy of the white-rot/brown-rot paradigm for wood decay fungi.</title>
        <authorList>
            <person name="Riley R."/>
            <person name="Salamov A.A."/>
            <person name="Brown D.W."/>
            <person name="Nagy L.G."/>
            <person name="Floudas D."/>
            <person name="Held B.W."/>
            <person name="Levasseur A."/>
            <person name="Lombard V."/>
            <person name="Morin E."/>
            <person name="Otillar R."/>
            <person name="Lindquist E.A."/>
            <person name="Sun H."/>
            <person name="LaButti K.M."/>
            <person name="Schmutz J."/>
            <person name="Jabbour D."/>
            <person name="Luo H."/>
            <person name="Baker S.E."/>
            <person name="Pisabarro A.G."/>
            <person name="Walton J.D."/>
            <person name="Blanchette R.A."/>
            <person name="Henrissat B."/>
            <person name="Martin F."/>
            <person name="Cullen D."/>
            <person name="Hibbett D.S."/>
            <person name="Grigoriev I.V."/>
        </authorList>
    </citation>
    <scope>NUCLEOTIDE SEQUENCE [LARGE SCALE GENOMIC DNA]</scope>
    <source>
        <strain evidence="4">FD-172 SS1</strain>
    </source>
</reference>
<organism evidence="3 4">
    <name type="scientific">Botryobasidium botryosum (strain FD-172 SS1)</name>
    <dbReference type="NCBI Taxonomy" id="930990"/>
    <lineage>
        <taxon>Eukaryota</taxon>
        <taxon>Fungi</taxon>
        <taxon>Dikarya</taxon>
        <taxon>Basidiomycota</taxon>
        <taxon>Agaricomycotina</taxon>
        <taxon>Agaricomycetes</taxon>
        <taxon>Cantharellales</taxon>
        <taxon>Botryobasidiaceae</taxon>
        <taxon>Botryobasidium</taxon>
    </lineage>
</organism>
<feature type="non-terminal residue" evidence="3">
    <location>
        <position position="119"/>
    </location>
</feature>
<accession>A0A067MD69</accession>
<dbReference type="Pfam" id="PF09811">
    <property type="entry name" value="Yae1_N"/>
    <property type="match status" value="1"/>
</dbReference>
<evidence type="ECO:0000259" key="2">
    <source>
        <dbReference type="Pfam" id="PF09811"/>
    </source>
</evidence>
<name>A0A067MD69_BOTB1</name>
<feature type="non-terminal residue" evidence="3">
    <location>
        <position position="1"/>
    </location>
</feature>
<proteinExistence type="inferred from homology"/>
<dbReference type="PANTHER" id="PTHR28532">
    <property type="entry name" value="GEO13458P1"/>
    <property type="match status" value="1"/>
</dbReference>
<dbReference type="PANTHER" id="PTHR28532:SF1">
    <property type="entry name" value="ORAL CANCER OVEREXPRESSED 1"/>
    <property type="match status" value="1"/>
</dbReference>
<evidence type="ECO:0000313" key="3">
    <source>
        <dbReference type="EMBL" id="KDQ09536.1"/>
    </source>
</evidence>
<dbReference type="EMBL" id="KL198077">
    <property type="protein sequence ID" value="KDQ09536.1"/>
    <property type="molecule type" value="Genomic_DNA"/>
</dbReference>
<evidence type="ECO:0000256" key="1">
    <source>
        <dbReference type="ARBA" id="ARBA00038090"/>
    </source>
</evidence>